<gene>
    <name evidence="3" type="ORF">GCM10009747_27200</name>
</gene>
<dbReference type="Gene3D" id="1.10.30.50">
    <property type="match status" value="1"/>
</dbReference>
<accession>A0ABP4X238</accession>
<protein>
    <recommendedName>
        <fullName evidence="2">HNH nuclease domain-containing protein</fullName>
    </recommendedName>
</protein>
<evidence type="ECO:0000256" key="1">
    <source>
        <dbReference type="ARBA" id="ARBA00023450"/>
    </source>
</evidence>
<dbReference type="InterPro" id="IPR003870">
    <property type="entry name" value="DUF222"/>
</dbReference>
<dbReference type="InterPro" id="IPR003615">
    <property type="entry name" value="HNH_nuc"/>
</dbReference>
<reference evidence="4" key="1">
    <citation type="journal article" date="2019" name="Int. J. Syst. Evol. Microbiol.">
        <title>The Global Catalogue of Microorganisms (GCM) 10K type strain sequencing project: providing services to taxonomists for standard genome sequencing and annotation.</title>
        <authorList>
            <consortium name="The Broad Institute Genomics Platform"/>
            <consortium name="The Broad Institute Genome Sequencing Center for Infectious Disease"/>
            <person name="Wu L."/>
            <person name="Ma J."/>
        </authorList>
    </citation>
    <scope>NUCLEOTIDE SEQUENCE [LARGE SCALE GENOMIC DNA]</scope>
    <source>
        <strain evidence="4">JCM 14319</strain>
    </source>
</reference>
<dbReference type="RefSeq" id="WP_232498628.1">
    <property type="nucleotide sequence ID" value="NZ_BAAANH010000005.1"/>
</dbReference>
<evidence type="ECO:0000313" key="4">
    <source>
        <dbReference type="Proteomes" id="UP001500506"/>
    </source>
</evidence>
<dbReference type="Pfam" id="PF01844">
    <property type="entry name" value="HNH"/>
    <property type="match status" value="1"/>
</dbReference>
<dbReference type="Proteomes" id="UP001500506">
    <property type="component" value="Unassembled WGS sequence"/>
</dbReference>
<name>A0ABP4X238_9MICO</name>
<dbReference type="EMBL" id="BAAANH010000005">
    <property type="protein sequence ID" value="GAA1765562.1"/>
    <property type="molecule type" value="Genomic_DNA"/>
</dbReference>
<dbReference type="InterPro" id="IPR002711">
    <property type="entry name" value="HNH"/>
</dbReference>
<comment type="caution">
    <text evidence="3">The sequence shown here is derived from an EMBL/GenBank/DDBJ whole genome shotgun (WGS) entry which is preliminary data.</text>
</comment>
<keyword evidence="4" id="KW-1185">Reference proteome</keyword>
<dbReference type="CDD" id="cd00085">
    <property type="entry name" value="HNHc"/>
    <property type="match status" value="1"/>
</dbReference>
<proteinExistence type="inferred from homology"/>
<comment type="similarity">
    <text evidence="1">Belongs to the Rv1128c/1148c/1588c/1702c/1945/3466 family.</text>
</comment>
<sequence length="459" mass="48797">MAETFDNAGAGLLDPLAGVDLTAFFESEAAVGPEGAADSDATSFDVSPFESDAWFEFSEASAPADAFAELCSALDAAESAQFEVNWAMAAHLDAVARALALAARQPGLYLRGHACAGSDAAELAVRAAAAELSMRLQVPAGTIRTRAHEATVLQTRLPGVWARFVDGVAGYVDARVAVDAAAGFGAGDARLAELDDALSSVIGTVSTARFRQRARTVRAGLERDRLEVRHTRAFAQRRVVVEHVDDGMAWVSLYTSQVDAARVWARLDATARRDVGAADEPRNLDQLRADAAVAWLAGDGTPSAARAEVIVTVPVLSIAGVDTAPGMLDGVGPIDVATARQLFADAPSFLRLAVDPITAAPLALDRTRYRPTKAQRLWLTLTHGRCTRPGCDRLAISADIDHQIDWQHGGATNADNLSPACRGDHRLKHASQFTHTKNRDDTVTWLSPTGRAYTDPPPF</sequence>
<evidence type="ECO:0000313" key="3">
    <source>
        <dbReference type="EMBL" id="GAA1765562.1"/>
    </source>
</evidence>
<organism evidence="3 4">
    <name type="scientific">Agromyces humatus</name>
    <dbReference type="NCBI Taxonomy" id="279573"/>
    <lineage>
        <taxon>Bacteria</taxon>
        <taxon>Bacillati</taxon>
        <taxon>Actinomycetota</taxon>
        <taxon>Actinomycetes</taxon>
        <taxon>Micrococcales</taxon>
        <taxon>Microbacteriaceae</taxon>
        <taxon>Agromyces</taxon>
    </lineage>
</organism>
<dbReference type="Pfam" id="PF02720">
    <property type="entry name" value="DUF222"/>
    <property type="match status" value="1"/>
</dbReference>
<feature type="domain" description="HNH nuclease" evidence="2">
    <location>
        <begin position="374"/>
        <end position="426"/>
    </location>
</feature>
<dbReference type="SMART" id="SM00507">
    <property type="entry name" value="HNHc"/>
    <property type="match status" value="1"/>
</dbReference>
<evidence type="ECO:0000259" key="2">
    <source>
        <dbReference type="SMART" id="SM00507"/>
    </source>
</evidence>